<protein>
    <submittedName>
        <fullName evidence="2">Uncharacterized protein</fullName>
    </submittedName>
</protein>
<comment type="caution">
    <text evidence="2">The sequence shown here is derived from an EMBL/GenBank/DDBJ whole genome shotgun (WGS) entry which is preliminary data.</text>
</comment>
<dbReference type="EMBL" id="JACDQQ010001406">
    <property type="protein sequence ID" value="MBA0086223.1"/>
    <property type="molecule type" value="Genomic_DNA"/>
</dbReference>
<keyword evidence="3" id="KW-1185">Reference proteome</keyword>
<dbReference type="AlphaFoldDB" id="A0A7V8NRL5"/>
<organism evidence="2 3">
    <name type="scientific">Candidatus Acidiferrum panamense</name>
    <dbReference type="NCBI Taxonomy" id="2741543"/>
    <lineage>
        <taxon>Bacteria</taxon>
        <taxon>Pseudomonadati</taxon>
        <taxon>Acidobacteriota</taxon>
        <taxon>Terriglobia</taxon>
        <taxon>Candidatus Acidiferrales</taxon>
        <taxon>Candidatus Acidiferrum</taxon>
    </lineage>
</organism>
<dbReference type="Proteomes" id="UP000567293">
    <property type="component" value="Unassembled WGS sequence"/>
</dbReference>
<proteinExistence type="predicted"/>
<gene>
    <name evidence="2" type="ORF">HRJ53_14650</name>
</gene>
<evidence type="ECO:0000256" key="1">
    <source>
        <dbReference type="SAM" id="MobiDB-lite"/>
    </source>
</evidence>
<evidence type="ECO:0000313" key="2">
    <source>
        <dbReference type="EMBL" id="MBA0086223.1"/>
    </source>
</evidence>
<evidence type="ECO:0000313" key="3">
    <source>
        <dbReference type="Proteomes" id="UP000567293"/>
    </source>
</evidence>
<sequence>MGMFLHPMRRIAMLIRDNLAQVRQVESGARPDRRQAARSSRAAKKDPTLAQISAQFSQFDIEKSRGGYLVFNRGHSDPIARLRPIPNTDRFELFYWSNVHGRWRTFGNLGRMKLMLESAHDIVENDPMFRIPRAR</sequence>
<feature type="region of interest" description="Disordered" evidence="1">
    <location>
        <begin position="25"/>
        <end position="48"/>
    </location>
</feature>
<reference evidence="2" key="1">
    <citation type="submission" date="2020-06" db="EMBL/GenBank/DDBJ databases">
        <title>Legume-microbial interactions unlock mineral nutrients during tropical forest succession.</title>
        <authorList>
            <person name="Epihov D.Z."/>
        </authorList>
    </citation>
    <scope>NUCLEOTIDE SEQUENCE [LARGE SCALE GENOMIC DNA]</scope>
    <source>
        <strain evidence="2">Pan2503</strain>
    </source>
</reference>
<accession>A0A7V8NRL5</accession>
<name>A0A7V8NRL5_9BACT</name>